<reference evidence="2 3" key="1">
    <citation type="journal article" date="2019" name="Int. J. Syst. Evol. Microbiol.">
        <title>The Global Catalogue of Microorganisms (GCM) 10K type strain sequencing project: providing services to taxonomists for standard genome sequencing and annotation.</title>
        <authorList>
            <consortium name="The Broad Institute Genomics Platform"/>
            <consortium name="The Broad Institute Genome Sequencing Center for Infectious Disease"/>
            <person name="Wu L."/>
            <person name="Ma J."/>
        </authorList>
    </citation>
    <scope>NUCLEOTIDE SEQUENCE [LARGE SCALE GENOMIC DNA]</scope>
    <source>
        <strain evidence="2 3">JCM 12928</strain>
    </source>
</reference>
<organism evidence="2 3">
    <name type="scientific">Brevundimonas kwangchunensis</name>
    <dbReference type="NCBI Taxonomy" id="322163"/>
    <lineage>
        <taxon>Bacteria</taxon>
        <taxon>Pseudomonadati</taxon>
        <taxon>Pseudomonadota</taxon>
        <taxon>Alphaproteobacteria</taxon>
        <taxon>Caulobacterales</taxon>
        <taxon>Caulobacteraceae</taxon>
        <taxon>Brevundimonas</taxon>
    </lineage>
</organism>
<dbReference type="Proteomes" id="UP001501352">
    <property type="component" value="Unassembled WGS sequence"/>
</dbReference>
<dbReference type="RefSeq" id="WP_343793346.1">
    <property type="nucleotide sequence ID" value="NZ_BAAAGA010000005.1"/>
</dbReference>
<keyword evidence="1" id="KW-0812">Transmembrane</keyword>
<evidence type="ECO:0000256" key="1">
    <source>
        <dbReference type="SAM" id="Phobius"/>
    </source>
</evidence>
<feature type="transmembrane region" description="Helical" evidence="1">
    <location>
        <begin position="99"/>
        <end position="120"/>
    </location>
</feature>
<protein>
    <submittedName>
        <fullName evidence="2">Uncharacterized protein</fullName>
    </submittedName>
</protein>
<dbReference type="EMBL" id="BAAAGA010000005">
    <property type="protein sequence ID" value="GAA0623930.1"/>
    <property type="molecule type" value="Genomic_DNA"/>
</dbReference>
<accession>A0ABN1GYU2</accession>
<feature type="transmembrane region" description="Helical" evidence="1">
    <location>
        <begin position="132"/>
        <end position="150"/>
    </location>
</feature>
<evidence type="ECO:0000313" key="3">
    <source>
        <dbReference type="Proteomes" id="UP001501352"/>
    </source>
</evidence>
<comment type="caution">
    <text evidence="2">The sequence shown here is derived from an EMBL/GenBank/DDBJ whole genome shotgun (WGS) entry which is preliminary data.</text>
</comment>
<gene>
    <name evidence="2" type="ORF">GCM10009422_20240</name>
</gene>
<keyword evidence="1" id="KW-1133">Transmembrane helix</keyword>
<proteinExistence type="predicted"/>
<keyword evidence="3" id="KW-1185">Reference proteome</keyword>
<keyword evidence="1" id="KW-0472">Membrane</keyword>
<evidence type="ECO:0000313" key="2">
    <source>
        <dbReference type="EMBL" id="GAA0623930.1"/>
    </source>
</evidence>
<name>A0ABN1GYU2_9CAUL</name>
<sequence length="182" mass="20594">MGHVEPDGAASAETVEELAVWGLWKRLIRFFPTWSLLPSGFWTPGAWSYVGIDFVSGFRRNRSTRQTFELLDGVDEETFDALSALANLNARRQDQMLRAVIIGYLTIPFSIIALLAQVAGDDLMAFVNAHRTLTMQFVAFCSFGVLAFFCSHWRSRQLVGVLDMIRIERGQKPFTALELRED</sequence>